<evidence type="ECO:0000313" key="1">
    <source>
        <dbReference type="EMBL" id="KAL0107294.1"/>
    </source>
</evidence>
<accession>A0AAW2EY07</accession>
<name>A0AAW2EY07_9HYME</name>
<dbReference type="Proteomes" id="UP001430953">
    <property type="component" value="Unassembled WGS sequence"/>
</dbReference>
<proteinExistence type="predicted"/>
<comment type="caution">
    <text evidence="1">The sequence shown here is derived from an EMBL/GenBank/DDBJ whole genome shotgun (WGS) entry which is preliminary data.</text>
</comment>
<reference evidence="1 2" key="1">
    <citation type="submission" date="2023-03" db="EMBL/GenBank/DDBJ databases">
        <title>High recombination rates correlate with genetic variation in Cardiocondyla obscurior ants.</title>
        <authorList>
            <person name="Errbii M."/>
        </authorList>
    </citation>
    <scope>NUCLEOTIDE SEQUENCE [LARGE SCALE GENOMIC DNA]</scope>
    <source>
        <strain evidence="1">Alpha-2009</strain>
        <tissue evidence="1">Whole body</tissue>
    </source>
</reference>
<sequence>MKCIELRETENSSRTNNKLKEKIPQSIDREIPQCSLSVQRQLSRAEKKKRKKNKAIKGIHFFTFPCRNIRICVTSKTSRHENYLLLLFLRARRARVITSPFLKVSYILTLVPAEPTWRDHGLAFIRYEIRKMRAIMASQLSRTRLVIY</sequence>
<evidence type="ECO:0000313" key="2">
    <source>
        <dbReference type="Proteomes" id="UP001430953"/>
    </source>
</evidence>
<organism evidence="1 2">
    <name type="scientific">Cardiocondyla obscurior</name>
    <dbReference type="NCBI Taxonomy" id="286306"/>
    <lineage>
        <taxon>Eukaryota</taxon>
        <taxon>Metazoa</taxon>
        <taxon>Ecdysozoa</taxon>
        <taxon>Arthropoda</taxon>
        <taxon>Hexapoda</taxon>
        <taxon>Insecta</taxon>
        <taxon>Pterygota</taxon>
        <taxon>Neoptera</taxon>
        <taxon>Endopterygota</taxon>
        <taxon>Hymenoptera</taxon>
        <taxon>Apocrita</taxon>
        <taxon>Aculeata</taxon>
        <taxon>Formicoidea</taxon>
        <taxon>Formicidae</taxon>
        <taxon>Myrmicinae</taxon>
        <taxon>Cardiocondyla</taxon>
    </lineage>
</organism>
<gene>
    <name evidence="1" type="ORF">PUN28_015671</name>
</gene>
<dbReference type="AlphaFoldDB" id="A0AAW2EY07"/>
<keyword evidence="2" id="KW-1185">Reference proteome</keyword>
<dbReference type="EMBL" id="JADYXP020000017">
    <property type="protein sequence ID" value="KAL0107294.1"/>
    <property type="molecule type" value="Genomic_DNA"/>
</dbReference>
<protein>
    <submittedName>
        <fullName evidence="1">Uncharacterized protein</fullName>
    </submittedName>
</protein>